<dbReference type="AlphaFoldDB" id="A0A8C3IRH2"/>
<keyword evidence="4" id="KW-1185">Reference proteome</keyword>
<name>A0A8C3IRH2_CHRPI</name>
<dbReference type="Pfam" id="PF00017">
    <property type="entry name" value="SH2"/>
    <property type="match status" value="1"/>
</dbReference>
<keyword evidence="1" id="KW-0727">SH2 domain</keyword>
<dbReference type="SMART" id="SM00252">
    <property type="entry name" value="SH2"/>
    <property type="match status" value="1"/>
</dbReference>
<dbReference type="GeneTree" id="ENSGT00940000161903"/>
<feature type="region of interest" description="Disordered" evidence="2">
    <location>
        <begin position="449"/>
        <end position="543"/>
    </location>
</feature>
<dbReference type="InterPro" id="IPR036860">
    <property type="entry name" value="SH2_dom_sf"/>
</dbReference>
<feature type="region of interest" description="Disordered" evidence="2">
    <location>
        <begin position="312"/>
        <end position="388"/>
    </location>
</feature>
<dbReference type="InterPro" id="IPR000980">
    <property type="entry name" value="SH2"/>
</dbReference>
<dbReference type="SUPFAM" id="SSF55550">
    <property type="entry name" value="SH2 domain"/>
    <property type="match status" value="1"/>
</dbReference>
<evidence type="ECO:0000256" key="2">
    <source>
        <dbReference type="SAM" id="MobiDB-lite"/>
    </source>
</evidence>
<feature type="compositionally biased region" description="Polar residues" evidence="2">
    <location>
        <begin position="95"/>
        <end position="109"/>
    </location>
</feature>
<dbReference type="PRINTS" id="PR00401">
    <property type="entry name" value="SH2DOMAIN"/>
</dbReference>
<evidence type="ECO:0000313" key="4">
    <source>
        <dbReference type="Proteomes" id="UP000694380"/>
    </source>
</evidence>
<evidence type="ECO:0000313" key="3">
    <source>
        <dbReference type="Ensembl" id="ENSCPBP00000037971.1"/>
    </source>
</evidence>
<dbReference type="OrthoDB" id="67310at2759"/>
<gene>
    <name evidence="3" type="primary">SH2D2A</name>
</gene>
<evidence type="ECO:0000256" key="1">
    <source>
        <dbReference type="ARBA" id="ARBA00022999"/>
    </source>
</evidence>
<dbReference type="PROSITE" id="PS50001">
    <property type="entry name" value="SH2"/>
    <property type="match status" value="1"/>
</dbReference>
<dbReference type="FunFam" id="3.30.505.10:FF:000103">
    <property type="entry name" value="Si:ch73-109i22.2"/>
    <property type="match status" value="1"/>
</dbReference>
<proteinExistence type="predicted"/>
<dbReference type="GO" id="GO:0005737">
    <property type="term" value="C:cytoplasm"/>
    <property type="evidence" value="ECO:0007669"/>
    <property type="project" value="TreeGrafter"/>
</dbReference>
<accession>A0A8C3IRH2</accession>
<reference evidence="3" key="2">
    <citation type="submission" date="2025-09" db="UniProtKB">
        <authorList>
            <consortium name="Ensembl"/>
        </authorList>
    </citation>
    <scope>IDENTIFICATION</scope>
</reference>
<feature type="region of interest" description="Disordered" evidence="2">
    <location>
        <begin position="269"/>
        <end position="299"/>
    </location>
</feature>
<organism evidence="3 4">
    <name type="scientific">Chrysemys picta bellii</name>
    <name type="common">Western painted turtle</name>
    <name type="synonym">Emys bellii</name>
    <dbReference type="NCBI Taxonomy" id="8478"/>
    <lineage>
        <taxon>Eukaryota</taxon>
        <taxon>Metazoa</taxon>
        <taxon>Chordata</taxon>
        <taxon>Craniata</taxon>
        <taxon>Vertebrata</taxon>
        <taxon>Euteleostomi</taxon>
        <taxon>Archelosauria</taxon>
        <taxon>Testudinata</taxon>
        <taxon>Testudines</taxon>
        <taxon>Cryptodira</taxon>
        <taxon>Durocryptodira</taxon>
        <taxon>Testudinoidea</taxon>
        <taxon>Emydidae</taxon>
        <taxon>Chrysemys</taxon>
    </lineage>
</organism>
<reference evidence="3" key="1">
    <citation type="submission" date="2025-08" db="UniProtKB">
        <authorList>
            <consortium name="Ensembl"/>
        </authorList>
    </citation>
    <scope>IDENTIFICATION</scope>
</reference>
<feature type="region of interest" description="Disordered" evidence="2">
    <location>
        <begin position="1"/>
        <end position="109"/>
    </location>
</feature>
<protein>
    <submittedName>
        <fullName evidence="3">SH2 domain containing 2A</fullName>
    </submittedName>
</protein>
<dbReference type="PANTHER" id="PTHR14388">
    <property type="entry name" value="T CELL-SPECIFIC ADAPTER PROTEIN TSAD"/>
    <property type="match status" value="1"/>
</dbReference>
<feature type="compositionally biased region" description="Low complexity" evidence="2">
    <location>
        <begin position="275"/>
        <end position="288"/>
    </location>
</feature>
<dbReference type="Gene3D" id="3.30.505.10">
    <property type="entry name" value="SH2 domain"/>
    <property type="match status" value="1"/>
</dbReference>
<dbReference type="OMA" id="VTPYHEF"/>
<dbReference type="PANTHER" id="PTHR14388:SF9">
    <property type="entry name" value="SH2 DOMAIN-CONTAINING PROTEIN 2A"/>
    <property type="match status" value="1"/>
</dbReference>
<dbReference type="Proteomes" id="UP000694380">
    <property type="component" value="Unplaced"/>
</dbReference>
<sequence>MQREREEDLSVPLPPADIAARVSELGPPQGMDSPLKEGPRTGADVWDNQGPLLFSTFKPNGLSKDDNADELPQLDGASAGLSRAPAGAQKEKQPPGSQREQGTYTTAPLSSWPAASAKLSWSLLGDPAHGVETRARLGPGLDPPEAPSALQARTRAWFERTQASRIRQQGELPPWFHGFISRRDTEQLLQEKPLGSFLIRFSESTVGFVLSYRGRDRCRHFILDQLEDECYVILGEDSAHAELQGLLQHYTTAPVTPYYEFLTAPCPRSDKSRESGGIPAGAEAGSGAPPEPANVPPAAGSQAYSLVLRQPQAPGQQTHPCPLAAGQRNEGCPSKEAPCSVPPLPAKAGPAQRPSSPMQEAGASADPYAHVSKAPVPTEQPTPAQPAEAKYQQLMRFHTYAEPREGFPSPERRIYYEPDEPIPFYAMGRGSLPSPDPENVYAEVELACRPRPQALPRVLQDTASTLPRGSSRPPAEPSPGHRRLLRSMSGQGSRRRRLPAALTAEGDRGRPSGPSSETPLEFDDLVYSRKPASLTRPAATRGKEGLENIYELISGDHPSLHASGSSNS</sequence>
<dbReference type="Ensembl" id="ENSCPBT00000044536.1">
    <property type="protein sequence ID" value="ENSCPBP00000037971.1"/>
    <property type="gene ID" value="ENSCPBG00000026299.1"/>
</dbReference>